<sequence>MSEQIKLSRVEPRLDDLSYPVTRDDAAMELSDVTVLLADGEENLGGLVSEVGSDSFASSTDLFEELQNVMPIEAVGEPGQSEGDA</sequence>
<proteinExistence type="predicted"/>
<dbReference type="Pfam" id="PF19102">
    <property type="entry name" value="DUF5789"/>
    <property type="match status" value="1"/>
</dbReference>
<organism evidence="1 2">
    <name type="scientific">Halogeometricum luteum</name>
    <dbReference type="NCBI Taxonomy" id="2950537"/>
    <lineage>
        <taxon>Archaea</taxon>
        <taxon>Methanobacteriati</taxon>
        <taxon>Methanobacteriota</taxon>
        <taxon>Stenosarchaea group</taxon>
        <taxon>Halobacteria</taxon>
        <taxon>Halobacteriales</taxon>
        <taxon>Haloferacaceae</taxon>
        <taxon>Halogeometricum</taxon>
    </lineage>
</organism>
<evidence type="ECO:0000313" key="2">
    <source>
        <dbReference type="Proteomes" id="UP001254813"/>
    </source>
</evidence>
<dbReference type="Proteomes" id="UP001254813">
    <property type="component" value="Unassembled WGS sequence"/>
</dbReference>
<comment type="caution">
    <text evidence="1">The sequence shown here is derived from an EMBL/GenBank/DDBJ whole genome shotgun (WGS) entry which is preliminary data.</text>
</comment>
<name>A0ABU2FWK3_9EURY</name>
<keyword evidence="2" id="KW-1185">Reference proteome</keyword>
<dbReference type="EMBL" id="JAMQOQ010000001">
    <property type="protein sequence ID" value="MDS0292912.1"/>
    <property type="molecule type" value="Genomic_DNA"/>
</dbReference>
<accession>A0ABU2FWK3</accession>
<evidence type="ECO:0000313" key="1">
    <source>
        <dbReference type="EMBL" id="MDS0292912.1"/>
    </source>
</evidence>
<protein>
    <recommendedName>
        <fullName evidence="3">DUF2795 domain-containing protein</fullName>
    </recommendedName>
</protein>
<reference evidence="1 2" key="1">
    <citation type="submission" date="2022-06" db="EMBL/GenBank/DDBJ databases">
        <title>Halogeometricum sp. a new haloarchaeum isolate from saline soil.</title>
        <authorList>
            <person name="Strakova D."/>
            <person name="Galisteo C."/>
            <person name="Sanchez-Porro C."/>
            <person name="Ventosa A."/>
        </authorList>
    </citation>
    <scope>NUCLEOTIDE SEQUENCE [LARGE SCALE GENOMIC DNA]</scope>
    <source>
        <strain evidence="2">S3BR25-2</strain>
    </source>
</reference>
<dbReference type="InterPro" id="IPR043899">
    <property type="entry name" value="DUF5789"/>
</dbReference>
<evidence type="ECO:0008006" key="3">
    <source>
        <dbReference type="Google" id="ProtNLM"/>
    </source>
</evidence>
<dbReference type="RefSeq" id="WP_310926751.1">
    <property type="nucleotide sequence ID" value="NZ_JAMQOQ010000001.1"/>
</dbReference>
<gene>
    <name evidence="1" type="ORF">NDI79_01860</name>
</gene>